<organism evidence="2 3">
    <name type="scientific">Persephonella atlantica</name>
    <dbReference type="NCBI Taxonomy" id="2699429"/>
    <lineage>
        <taxon>Bacteria</taxon>
        <taxon>Pseudomonadati</taxon>
        <taxon>Aquificota</taxon>
        <taxon>Aquificia</taxon>
        <taxon>Aquificales</taxon>
        <taxon>Hydrogenothermaceae</taxon>
        <taxon>Persephonella</taxon>
    </lineage>
</organism>
<evidence type="ECO:0000313" key="2">
    <source>
        <dbReference type="EMBL" id="MBK3333382.1"/>
    </source>
</evidence>
<comment type="caution">
    <text evidence="2">The sequence shown here is derived from an EMBL/GenBank/DDBJ whole genome shotgun (WGS) entry which is preliminary data.</text>
</comment>
<evidence type="ECO:0000256" key="1">
    <source>
        <dbReference type="SAM" id="SignalP"/>
    </source>
</evidence>
<evidence type="ECO:0000313" key="3">
    <source>
        <dbReference type="Proteomes" id="UP000772812"/>
    </source>
</evidence>
<keyword evidence="3" id="KW-1185">Reference proteome</keyword>
<protein>
    <submittedName>
        <fullName evidence="2">Uncharacterized protein</fullName>
    </submittedName>
</protein>
<name>A0ABS1GKC5_9AQUI</name>
<gene>
    <name evidence="2" type="ORF">GWK41_09930</name>
</gene>
<sequence length="281" mass="32200">MKKAVLIFALSVFTFASALDFGSAGLPQPKKGNIFEEDTRPKEKKVHPFSQDIEAIKNYVFLDGNYLLEPIINMDRRGCYCSQNEIVKHVNKLSKFLSQEQKVKNCSINFMFIENALPVIIKTAGYSTVSVSNWYTCDGVFQRGNVFGIVKGGLFKKIEKQEGIFVRTIERDFSTFKIKISSGLTEVLASYNQATGLHVLSVKLPSDFTSRTELLRKNEKFSKSLNKIPVYLSVYYNSQRLSDNPRFRDPIAYLNYIVRNPYNIQDFIETAFNLMEKNKSR</sequence>
<dbReference type="RefSeq" id="WP_200674997.1">
    <property type="nucleotide sequence ID" value="NZ_JAACYA010000002.1"/>
</dbReference>
<proteinExistence type="predicted"/>
<dbReference type="Proteomes" id="UP000772812">
    <property type="component" value="Unassembled WGS sequence"/>
</dbReference>
<accession>A0ABS1GKC5</accession>
<keyword evidence="1" id="KW-0732">Signal</keyword>
<feature type="signal peptide" evidence="1">
    <location>
        <begin position="1"/>
        <end position="18"/>
    </location>
</feature>
<dbReference type="EMBL" id="JAACYA010000002">
    <property type="protein sequence ID" value="MBK3333382.1"/>
    <property type="molecule type" value="Genomic_DNA"/>
</dbReference>
<reference evidence="2 3" key="1">
    <citation type="journal article" date="2021" name="Syst. Appl. Microbiol.">
        <title>Persephonella atlantica sp. nov.: How to adapt to physico-chemical gradients in high temperature hydrothermal habitats.</title>
        <authorList>
            <person name="Francois D.X."/>
            <person name="Godfroy A."/>
            <person name="Mathien C."/>
            <person name="Aube J."/>
            <person name="Cathalot C."/>
            <person name="Lesongeur F."/>
            <person name="L'Haridon S."/>
            <person name="Philippon X."/>
            <person name="Roussel E.G."/>
        </authorList>
    </citation>
    <scope>NUCLEOTIDE SEQUENCE [LARGE SCALE GENOMIC DNA]</scope>
    <source>
        <strain evidence="2 3">MO1340</strain>
    </source>
</reference>
<feature type="chain" id="PRO_5045637466" evidence="1">
    <location>
        <begin position="19"/>
        <end position="281"/>
    </location>
</feature>